<keyword evidence="10" id="KW-0067">ATP-binding</keyword>
<sequence>MKPLTLTLQAFGPFSGVEHINFRTLGDSPLFLINGPTGSGKSSILDAICYALYGETTGSERTGDQMRCDYADAKLLTTITFEFELAGVRYQITRSPDQEVPKQRGEGMTKKTHTAQLINLDNDELIANKPKPVATAIQELMGLDVKQFRQVMVIPQGKFRELLTASSKEREAIFGQLFQTQIYTTIERVLFERAAGIRKAKEEFDNQIKGALDVASVESESQLSQQLIELAPLLERSESELNQAENVRTKAQQELDNALELGKKFSVKAELEQAQLKHQQGCEAIELAKSQLNAHKAATAIQSEYDSQLRLTKESAILAERLQTGRGKIAAAKQNQSQAQAAYDDAKKASDNAEPLKQERFELNALLERLKELDSKKVELQQANQKLGSVSASQTTLAGQIKALTQQEESLHSAFVDAEKQKSQLSELTLSLDIESKKQQALQAISQIDAQLETKHKQRTESISKIALQESVVNKTRQTRTEAEIAWHSGQAALLAASLEQDSPCPVCGSTEHPNVATFAGEMVTLQQVNELREMETSAKDELTRHQRAFAELEGQIATQTSRKQEWLDSLGVDHQKDLGQFAQGVQLTIADLSARITALKALNIELLQTQYQQAAAKRVELSQQLEQTTIEVNEATNQVQQLSGVVSSLESSNNTGYATAQAVLGRQQAIETELVQKAAALEHAAQALKQASETLTKFESHLDTLQKQFEELELARESVSATWNVALDASVFESEQAFLNAKLSKESAEHMAKQIEHYQHEGIRISEQLNLLTAQLSEQSLPAIDQVTENKQQADVAYQTVLKQYQVYQSQQNSLLQVRKRIETLRQQNEELDKQYQVVGTLSDVANGRTGNKISLHRFVLGVLLDDVLIQASQRLRLMSKGRYDLKRKEARTKGNAGSGLDLIVEDAYTGKWRDVATLSGGESFMAALSLALGLSDVVQSYSGGIRLDTLFIDEGFGSLDPESLDLAVQTLVELQQTGRTIGIISHVSELKEQMSLRLDVHASRVGSTVSLVN</sequence>
<dbReference type="GO" id="GO:0004519">
    <property type="term" value="F:endonuclease activity"/>
    <property type="evidence" value="ECO:0007669"/>
    <property type="project" value="UniProtKB-KW"/>
</dbReference>
<gene>
    <name evidence="16" type="ORF">SAMN04488244_101124</name>
</gene>
<dbReference type="InterPro" id="IPR038729">
    <property type="entry name" value="Rad50/SbcC_AAA"/>
</dbReference>
<evidence type="ECO:0000256" key="13">
    <source>
        <dbReference type="ARBA" id="ARBA00055999"/>
    </source>
</evidence>
<dbReference type="SUPFAM" id="SSF52540">
    <property type="entry name" value="P-loop containing nucleoside triphosphate hydrolases"/>
    <property type="match status" value="1"/>
</dbReference>
<dbReference type="GO" id="GO:0006302">
    <property type="term" value="P:double-strand break repair"/>
    <property type="evidence" value="ECO:0007669"/>
    <property type="project" value="InterPro"/>
</dbReference>
<dbReference type="Pfam" id="PF13558">
    <property type="entry name" value="SbcC_Walker_B"/>
    <property type="match status" value="1"/>
</dbReference>
<dbReference type="GO" id="GO:0004527">
    <property type="term" value="F:exonuclease activity"/>
    <property type="evidence" value="ECO:0007669"/>
    <property type="project" value="UniProtKB-KW"/>
</dbReference>
<dbReference type="EMBL" id="FNVG01000001">
    <property type="protein sequence ID" value="SEF41898.1"/>
    <property type="molecule type" value="Genomic_DNA"/>
</dbReference>
<dbReference type="PANTHER" id="PTHR32114">
    <property type="entry name" value="ABC TRANSPORTER ABCH.3"/>
    <property type="match status" value="1"/>
</dbReference>
<evidence type="ECO:0000259" key="15">
    <source>
        <dbReference type="Pfam" id="PF13476"/>
    </source>
</evidence>
<accession>A0A1H5RW15</accession>
<evidence type="ECO:0000256" key="12">
    <source>
        <dbReference type="ARBA" id="ARBA00023172"/>
    </source>
</evidence>
<feature type="coiled-coil region" evidence="14">
    <location>
        <begin position="234"/>
        <end position="261"/>
    </location>
</feature>
<dbReference type="GO" id="GO:0005524">
    <property type="term" value="F:ATP binding"/>
    <property type="evidence" value="ECO:0007669"/>
    <property type="project" value="UniProtKB-KW"/>
</dbReference>
<keyword evidence="7" id="KW-0255">Endonuclease</keyword>
<evidence type="ECO:0000256" key="1">
    <source>
        <dbReference type="ARBA" id="ARBA00006930"/>
    </source>
</evidence>
<dbReference type="Proteomes" id="UP000236721">
    <property type="component" value="Unassembled WGS sequence"/>
</dbReference>
<keyword evidence="9 16" id="KW-0269">Exonuclease</keyword>
<dbReference type="GO" id="GO:0006260">
    <property type="term" value="P:DNA replication"/>
    <property type="evidence" value="ECO:0007669"/>
    <property type="project" value="UniProtKB-KW"/>
</dbReference>
<evidence type="ECO:0000256" key="3">
    <source>
        <dbReference type="ARBA" id="ARBA00013368"/>
    </source>
</evidence>
<dbReference type="PANTHER" id="PTHR32114:SF2">
    <property type="entry name" value="ABC TRANSPORTER ABCH.3"/>
    <property type="match status" value="1"/>
</dbReference>
<feature type="coiled-coil region" evidence="14">
    <location>
        <begin position="329"/>
        <end position="383"/>
    </location>
</feature>
<name>A0A1H5RW15_9VIBR</name>
<keyword evidence="12" id="KW-0233">DNA recombination</keyword>
<dbReference type="OrthoDB" id="9795626at2"/>
<keyword evidence="4" id="KW-0235">DNA replication</keyword>
<evidence type="ECO:0000256" key="11">
    <source>
        <dbReference type="ARBA" id="ARBA00023054"/>
    </source>
</evidence>
<dbReference type="FunFam" id="3.40.50.300:FF:001446">
    <property type="entry name" value="DsDNA exonuclease SbcC"/>
    <property type="match status" value="1"/>
</dbReference>
<protein>
    <recommendedName>
        <fullName evidence="3">Nuclease SbcCD subunit C</fullName>
    </recommendedName>
</protein>
<keyword evidence="5" id="KW-0540">Nuclease</keyword>
<feature type="coiled-coil region" evidence="14">
    <location>
        <begin position="689"/>
        <end position="723"/>
    </location>
</feature>
<evidence type="ECO:0000256" key="2">
    <source>
        <dbReference type="ARBA" id="ARBA00011322"/>
    </source>
</evidence>
<keyword evidence="6" id="KW-0547">Nucleotide-binding</keyword>
<proteinExistence type="inferred from homology"/>
<evidence type="ECO:0000256" key="7">
    <source>
        <dbReference type="ARBA" id="ARBA00022759"/>
    </source>
</evidence>
<comment type="function">
    <text evidence="13">SbcCD cleaves DNA hairpin structures. These structures can inhibit DNA replication and are intermediates in certain DNA recombination reactions. The complex acts as a 3'-&gt;5' double strand exonuclease that can open hairpins. It also has a 5' single-strand endonuclease activity.</text>
</comment>
<evidence type="ECO:0000313" key="16">
    <source>
        <dbReference type="EMBL" id="SEF41898.1"/>
    </source>
</evidence>
<organism evidence="16 17">
    <name type="scientific">Vibrio hangzhouensis</name>
    <dbReference type="NCBI Taxonomy" id="462991"/>
    <lineage>
        <taxon>Bacteria</taxon>
        <taxon>Pseudomonadati</taxon>
        <taxon>Pseudomonadota</taxon>
        <taxon>Gammaproteobacteria</taxon>
        <taxon>Vibrionales</taxon>
        <taxon>Vibrionaceae</taxon>
        <taxon>Vibrio</taxon>
    </lineage>
</organism>
<feature type="domain" description="Rad50/SbcC-type AAA" evidence="15">
    <location>
        <begin position="6"/>
        <end position="245"/>
    </location>
</feature>
<dbReference type="FunFam" id="3.40.50.300:FF:002866">
    <property type="entry name" value="DsDNA exonuclease SbcC"/>
    <property type="match status" value="1"/>
</dbReference>
<dbReference type="Pfam" id="PF13476">
    <property type="entry name" value="AAA_23"/>
    <property type="match status" value="1"/>
</dbReference>
<evidence type="ECO:0000256" key="6">
    <source>
        <dbReference type="ARBA" id="ARBA00022741"/>
    </source>
</evidence>
<evidence type="ECO:0000256" key="9">
    <source>
        <dbReference type="ARBA" id="ARBA00022839"/>
    </source>
</evidence>
<dbReference type="InterPro" id="IPR027417">
    <property type="entry name" value="P-loop_NTPase"/>
</dbReference>
<comment type="similarity">
    <text evidence="1">Belongs to the SMC family. SbcC subfamily.</text>
</comment>
<evidence type="ECO:0000256" key="10">
    <source>
        <dbReference type="ARBA" id="ARBA00022840"/>
    </source>
</evidence>
<evidence type="ECO:0000256" key="14">
    <source>
        <dbReference type="SAM" id="Coils"/>
    </source>
</evidence>
<comment type="subunit">
    <text evidence="2">Heterodimer of SbcC and SbcD.</text>
</comment>
<reference evidence="17" key="1">
    <citation type="submission" date="2016-10" db="EMBL/GenBank/DDBJ databases">
        <authorList>
            <person name="Varghese N."/>
            <person name="Submissions S."/>
        </authorList>
    </citation>
    <scope>NUCLEOTIDE SEQUENCE [LARGE SCALE GENOMIC DNA]</scope>
    <source>
        <strain evidence="17">CGMCC 1.7062</strain>
    </source>
</reference>
<keyword evidence="8" id="KW-0378">Hydrolase</keyword>
<evidence type="ECO:0000256" key="4">
    <source>
        <dbReference type="ARBA" id="ARBA00022705"/>
    </source>
</evidence>
<keyword evidence="17" id="KW-1185">Reference proteome</keyword>
<evidence type="ECO:0000313" key="17">
    <source>
        <dbReference type="Proteomes" id="UP000236721"/>
    </source>
</evidence>
<keyword evidence="11 14" id="KW-0175">Coiled coil</keyword>
<feature type="coiled-coil region" evidence="14">
    <location>
        <begin position="809"/>
        <end position="836"/>
    </location>
</feature>
<dbReference type="GO" id="GO:0016887">
    <property type="term" value="F:ATP hydrolysis activity"/>
    <property type="evidence" value="ECO:0007669"/>
    <property type="project" value="InterPro"/>
</dbReference>
<evidence type="ECO:0000256" key="8">
    <source>
        <dbReference type="ARBA" id="ARBA00022801"/>
    </source>
</evidence>
<dbReference type="GO" id="GO:0006310">
    <property type="term" value="P:DNA recombination"/>
    <property type="evidence" value="ECO:0007669"/>
    <property type="project" value="UniProtKB-KW"/>
</dbReference>
<dbReference type="Gene3D" id="3.40.50.300">
    <property type="entry name" value="P-loop containing nucleotide triphosphate hydrolases"/>
    <property type="match status" value="2"/>
</dbReference>
<dbReference type="AlphaFoldDB" id="A0A1H5RW15"/>
<evidence type="ECO:0000256" key="5">
    <source>
        <dbReference type="ARBA" id="ARBA00022722"/>
    </source>
</evidence>
<feature type="coiled-coil region" evidence="14">
    <location>
        <begin position="605"/>
        <end position="646"/>
    </location>
</feature>